<feature type="region of interest" description="Disordered" evidence="1">
    <location>
        <begin position="1"/>
        <end position="122"/>
    </location>
</feature>
<evidence type="ECO:0000313" key="4">
    <source>
        <dbReference type="Proteomes" id="UP000005240"/>
    </source>
</evidence>
<feature type="compositionally biased region" description="Pro residues" evidence="1">
    <location>
        <begin position="87"/>
        <end position="97"/>
    </location>
</feature>
<gene>
    <name evidence="2" type="ORF">PTTG_09240</name>
</gene>
<evidence type="ECO:0000256" key="1">
    <source>
        <dbReference type="SAM" id="MobiDB-lite"/>
    </source>
</evidence>
<dbReference type="EnsemblFungi" id="PTTG_09240-t43_1">
    <property type="protein sequence ID" value="PTTG_09240-t43_1-p1"/>
    <property type="gene ID" value="PTTG_09240"/>
</dbReference>
<name>A0A180G3D1_PUCT1</name>
<reference evidence="2" key="1">
    <citation type="submission" date="2009-11" db="EMBL/GenBank/DDBJ databases">
        <authorList>
            <consortium name="The Broad Institute Genome Sequencing Platform"/>
            <person name="Ward D."/>
            <person name="Feldgarden M."/>
            <person name="Earl A."/>
            <person name="Young S.K."/>
            <person name="Zeng Q."/>
            <person name="Koehrsen M."/>
            <person name="Alvarado L."/>
            <person name="Berlin A."/>
            <person name="Bochicchio J."/>
            <person name="Borenstein D."/>
            <person name="Chapman S.B."/>
            <person name="Chen Z."/>
            <person name="Engels R."/>
            <person name="Freedman E."/>
            <person name="Gellesch M."/>
            <person name="Goldberg J."/>
            <person name="Griggs A."/>
            <person name="Gujja S."/>
            <person name="Heilman E."/>
            <person name="Heiman D."/>
            <person name="Hepburn T."/>
            <person name="Howarth C."/>
            <person name="Jen D."/>
            <person name="Larson L."/>
            <person name="Lewis B."/>
            <person name="Mehta T."/>
            <person name="Park D."/>
            <person name="Pearson M."/>
            <person name="Roberts A."/>
            <person name="Saif S."/>
            <person name="Shea T."/>
            <person name="Shenoy N."/>
            <person name="Sisk P."/>
            <person name="Stolte C."/>
            <person name="Sykes S."/>
            <person name="Thomson T."/>
            <person name="Walk T."/>
            <person name="White J."/>
            <person name="Yandava C."/>
            <person name="Izard J."/>
            <person name="Baranova O.V."/>
            <person name="Blanton J.M."/>
            <person name="Tanner A.C."/>
            <person name="Dewhirst F.E."/>
            <person name="Haas B."/>
            <person name="Nusbaum C."/>
            <person name="Birren B."/>
        </authorList>
    </citation>
    <scope>NUCLEOTIDE SEQUENCE [LARGE SCALE GENOMIC DNA]</scope>
    <source>
        <strain evidence="2">1-1 BBBD Race 1</strain>
    </source>
</reference>
<evidence type="ECO:0000313" key="2">
    <source>
        <dbReference type="EMBL" id="OAV87144.1"/>
    </source>
</evidence>
<keyword evidence="4" id="KW-1185">Reference proteome</keyword>
<reference evidence="3 4" key="3">
    <citation type="journal article" date="2017" name="G3 (Bethesda)">
        <title>Comparative analysis highlights variable genome content of wheat rusts and divergence of the mating loci.</title>
        <authorList>
            <person name="Cuomo C.A."/>
            <person name="Bakkeren G."/>
            <person name="Khalil H.B."/>
            <person name="Panwar V."/>
            <person name="Joly D."/>
            <person name="Linning R."/>
            <person name="Sakthikumar S."/>
            <person name="Song X."/>
            <person name="Adiconis X."/>
            <person name="Fan L."/>
            <person name="Goldberg J.M."/>
            <person name="Levin J.Z."/>
            <person name="Young S."/>
            <person name="Zeng Q."/>
            <person name="Anikster Y."/>
            <person name="Bruce M."/>
            <person name="Wang M."/>
            <person name="Yin C."/>
            <person name="McCallum B."/>
            <person name="Szabo L.J."/>
            <person name="Hulbert S."/>
            <person name="Chen X."/>
            <person name="Fellers J.P."/>
        </authorList>
    </citation>
    <scope>NUCLEOTIDE SEQUENCE</scope>
    <source>
        <strain evidence="3">isolate 1-1 / race 1 (BBBD)</strain>
        <strain evidence="4">Isolate 1-1 / race 1 (BBBD)</strain>
    </source>
</reference>
<dbReference type="VEuPathDB" id="FungiDB:PTTG_09240"/>
<protein>
    <submittedName>
        <fullName evidence="2 3">Uncharacterized protein</fullName>
    </submittedName>
</protein>
<feature type="compositionally biased region" description="Polar residues" evidence="1">
    <location>
        <begin position="15"/>
        <end position="44"/>
    </location>
</feature>
<evidence type="ECO:0000313" key="3">
    <source>
        <dbReference type="EnsemblFungi" id="PTTG_09240-t43_1-p1"/>
    </source>
</evidence>
<dbReference type="AlphaFoldDB" id="A0A180G3D1"/>
<accession>A0A180G3D1</accession>
<proteinExistence type="predicted"/>
<dbReference type="Proteomes" id="UP000005240">
    <property type="component" value="Unassembled WGS sequence"/>
</dbReference>
<reference evidence="2" key="2">
    <citation type="submission" date="2016-05" db="EMBL/GenBank/DDBJ databases">
        <title>Comparative analysis highlights variable genome content of wheat rusts and divergence of the mating loci.</title>
        <authorList>
            <person name="Cuomo C.A."/>
            <person name="Bakkeren G."/>
            <person name="Szabo L."/>
            <person name="Khalil H."/>
            <person name="Joly D."/>
            <person name="Goldberg J."/>
            <person name="Young S."/>
            <person name="Zeng Q."/>
            <person name="Fellers J."/>
        </authorList>
    </citation>
    <scope>NUCLEOTIDE SEQUENCE [LARGE SCALE GENOMIC DNA]</scope>
    <source>
        <strain evidence="2">1-1 BBBD Race 1</strain>
    </source>
</reference>
<organism evidence="2">
    <name type="scientific">Puccinia triticina (isolate 1-1 / race 1 (BBBD))</name>
    <name type="common">Brown leaf rust fungus</name>
    <dbReference type="NCBI Taxonomy" id="630390"/>
    <lineage>
        <taxon>Eukaryota</taxon>
        <taxon>Fungi</taxon>
        <taxon>Dikarya</taxon>
        <taxon>Basidiomycota</taxon>
        <taxon>Pucciniomycotina</taxon>
        <taxon>Pucciniomycetes</taxon>
        <taxon>Pucciniales</taxon>
        <taxon>Pucciniaceae</taxon>
        <taxon>Puccinia</taxon>
    </lineage>
</organism>
<dbReference type="EMBL" id="ADAS02000567">
    <property type="protein sequence ID" value="OAV87144.1"/>
    <property type="molecule type" value="Genomic_DNA"/>
</dbReference>
<reference evidence="3" key="4">
    <citation type="submission" date="2025-05" db="UniProtKB">
        <authorList>
            <consortium name="EnsemblFungi"/>
        </authorList>
    </citation>
    <scope>IDENTIFICATION</scope>
    <source>
        <strain evidence="3">isolate 1-1 / race 1 (BBBD)</strain>
    </source>
</reference>
<sequence>MMASACTRTCGPLPSLSSRHTSTWQSKQRGSPSRTNSSAPNTHLENPLPISPPALRTTPDTDGDEERRNQQPSSGRAPPGRLRPERAPPGPAAPLPRPVIRTRRQPGPGDHPARQQQHRPLHRLSCARLQGLWLRRVDDHHAVPASLPRRSLHLRQGQQLHHPVRLRDLAQLRPSPQLGSRPGRRWRLRVLGPELRRLQLRVLPDPQQSALGLHLPLPHSGLLLLPSQLQPHRERRRTQHVLRRHARHLPQVIARPLGGCDVAPSRPGISAAGSASFLPCCTRFSVLPFMRIVFLSL</sequence>